<keyword evidence="2" id="KW-1185">Reference proteome</keyword>
<organism evidence="1 2">
    <name type="scientific">Flavobacterium haoranii</name>
    <dbReference type="NCBI Taxonomy" id="683124"/>
    <lineage>
        <taxon>Bacteria</taxon>
        <taxon>Pseudomonadati</taxon>
        <taxon>Bacteroidota</taxon>
        <taxon>Flavobacteriia</taxon>
        <taxon>Flavobacteriales</taxon>
        <taxon>Flavobacteriaceae</taxon>
        <taxon>Flavobacterium</taxon>
    </lineage>
</organism>
<evidence type="ECO:0000313" key="2">
    <source>
        <dbReference type="Proteomes" id="UP000184232"/>
    </source>
</evidence>
<reference evidence="1 2" key="1">
    <citation type="submission" date="2016-11" db="EMBL/GenBank/DDBJ databases">
        <authorList>
            <person name="Jaros S."/>
            <person name="Januszkiewicz K."/>
            <person name="Wedrychowicz H."/>
        </authorList>
    </citation>
    <scope>NUCLEOTIDE SEQUENCE [LARGE SCALE GENOMIC DNA]</scope>
    <source>
        <strain evidence="1 2">DSM 22807</strain>
    </source>
</reference>
<protein>
    <submittedName>
        <fullName evidence="1">Uncharacterized protein</fullName>
    </submittedName>
</protein>
<name>A0A1M6DH71_9FLAO</name>
<gene>
    <name evidence="1" type="ORF">SAMN05444337_0642</name>
</gene>
<dbReference type="Proteomes" id="UP000184232">
    <property type="component" value="Unassembled WGS sequence"/>
</dbReference>
<dbReference type="EMBL" id="FQZH01000001">
    <property type="protein sequence ID" value="SHI72453.1"/>
    <property type="molecule type" value="Genomic_DNA"/>
</dbReference>
<proteinExistence type="predicted"/>
<dbReference type="RefSeq" id="WP_072781628.1">
    <property type="nucleotide sequence ID" value="NZ_FQZH01000001.1"/>
</dbReference>
<dbReference type="STRING" id="683124.SAMN05444337_0642"/>
<accession>A0A1M6DH71</accession>
<sequence>MPKFFNYFFLLFTFICFSQEVIQTTIIDSIPFEAEKFIGTDAYKNYYFIKKNTLVKVNNNKSISYQNLTLGKITFVDIQNPLQIVLFYKDFNTIVLLDNQLNETTQVNGNNFGLIWETIGLSRQNSLWFFDTNSMKFGLFNLIENKFQLISNPLNEKIKLTRSSYNNFYWLNEENELFSINYFGKINSYEKIPDAENYEIISQNDYLYSKNQKIFYFPNNKTYEIVVDKNTFSNFCYKDGILSIFTNNFVINYKIKLP</sequence>
<evidence type="ECO:0000313" key="1">
    <source>
        <dbReference type="EMBL" id="SHI72453.1"/>
    </source>
</evidence>
<dbReference type="OrthoDB" id="1143207at2"/>
<dbReference type="AlphaFoldDB" id="A0A1M6DH71"/>